<feature type="region of interest" description="Disordered" evidence="1">
    <location>
        <begin position="299"/>
        <end position="388"/>
    </location>
</feature>
<evidence type="ECO:0000256" key="1">
    <source>
        <dbReference type="SAM" id="MobiDB-lite"/>
    </source>
</evidence>
<gene>
    <name evidence="2" type="ORF">F2Q69_00045950</name>
</gene>
<reference evidence="2" key="1">
    <citation type="submission" date="2019-12" db="EMBL/GenBank/DDBJ databases">
        <title>Genome sequencing and annotation of Brassica cretica.</title>
        <authorList>
            <person name="Studholme D.J."/>
            <person name="Sarris P."/>
        </authorList>
    </citation>
    <scope>NUCLEOTIDE SEQUENCE</scope>
    <source>
        <strain evidence="2">PFS-109/04</strain>
        <tissue evidence="2">Leaf</tissue>
    </source>
</reference>
<dbReference type="EMBL" id="QGKX02001347">
    <property type="protein sequence ID" value="KAF3521514.1"/>
    <property type="molecule type" value="Genomic_DNA"/>
</dbReference>
<feature type="compositionally biased region" description="Polar residues" evidence="1">
    <location>
        <begin position="77"/>
        <end position="92"/>
    </location>
</feature>
<feature type="region of interest" description="Disordered" evidence="1">
    <location>
        <begin position="189"/>
        <end position="264"/>
    </location>
</feature>
<evidence type="ECO:0000313" key="3">
    <source>
        <dbReference type="Proteomes" id="UP000712600"/>
    </source>
</evidence>
<feature type="compositionally biased region" description="Polar residues" evidence="1">
    <location>
        <begin position="246"/>
        <end position="261"/>
    </location>
</feature>
<feature type="compositionally biased region" description="Polar residues" evidence="1">
    <location>
        <begin position="1"/>
        <end position="21"/>
    </location>
</feature>
<feature type="region of interest" description="Disordered" evidence="1">
    <location>
        <begin position="54"/>
        <end position="174"/>
    </location>
</feature>
<comment type="caution">
    <text evidence="2">The sequence shown here is derived from an EMBL/GenBank/DDBJ whole genome shotgun (WGS) entry which is preliminary data.</text>
</comment>
<proteinExistence type="predicted"/>
<dbReference type="Proteomes" id="UP000712600">
    <property type="component" value="Unassembled WGS sequence"/>
</dbReference>
<organism evidence="2 3">
    <name type="scientific">Brassica cretica</name>
    <name type="common">Mustard</name>
    <dbReference type="NCBI Taxonomy" id="69181"/>
    <lineage>
        <taxon>Eukaryota</taxon>
        <taxon>Viridiplantae</taxon>
        <taxon>Streptophyta</taxon>
        <taxon>Embryophyta</taxon>
        <taxon>Tracheophyta</taxon>
        <taxon>Spermatophyta</taxon>
        <taxon>Magnoliopsida</taxon>
        <taxon>eudicotyledons</taxon>
        <taxon>Gunneridae</taxon>
        <taxon>Pentapetalae</taxon>
        <taxon>rosids</taxon>
        <taxon>malvids</taxon>
        <taxon>Brassicales</taxon>
        <taxon>Brassicaceae</taxon>
        <taxon>Brassiceae</taxon>
        <taxon>Brassica</taxon>
    </lineage>
</organism>
<feature type="compositionally biased region" description="Acidic residues" evidence="1">
    <location>
        <begin position="156"/>
        <end position="168"/>
    </location>
</feature>
<feature type="compositionally biased region" description="Basic and acidic residues" evidence="1">
    <location>
        <begin position="114"/>
        <end position="124"/>
    </location>
</feature>
<feature type="region of interest" description="Disordered" evidence="1">
    <location>
        <begin position="1"/>
        <end position="30"/>
    </location>
</feature>
<evidence type="ECO:0000313" key="2">
    <source>
        <dbReference type="EMBL" id="KAF3521514.1"/>
    </source>
</evidence>
<dbReference type="AlphaFoldDB" id="A0A8S9PK48"/>
<name>A0A8S9PK48_BRACR</name>
<feature type="compositionally biased region" description="Basic and acidic residues" evidence="1">
    <location>
        <begin position="143"/>
        <end position="155"/>
    </location>
</feature>
<sequence length="539" mass="60495">MSTDNTNNMQTPHNGGSNNDQNTPVAAVSAANTTANAATLEKFKKMFSAYEKRVLPRGSTKIHGRKLDFATPLDKPGTSQERPSGQDPSKTSPTEKRNSKNPLSPAKDTEVDEVEHVNLDHSDVSNDTEEDADIHPRRTKSRSAREDSPFDKPMTEEEENLYWVEQEDDRPSLSVGRYVATDPQRVGRQRFGRYVATDPQSSRSLPTKPFVRSIRPSRTRSLRPSRTRSLRPSRTRSLRSDRTISNIEQQTPLNGGSNDDQNTPVAAVSAANTTANAATLEESGKNTCSPPSRIYEIRGRKLDFVTPLDKPGTSRERPSGQDPSKTSPAEKRNSKNPLSPAKDTEVDEVEHVNLDPSDVSNDTEEDADIHPRRTKSRSARFVGKDSTSQLRTTGLERRGSALRVKTPAKYPLPKNETLKTIYLPQGTQRSMKSSLSIWILATFPKIWKRMLTYIQEELEADLFARTLRSTKKKNSHNDKYVHHEGEELQGAHNYAINSEQGRTSGNTWTRNPGYDKNTFCEFHQTRGHSTSLKRGWQQS</sequence>
<feature type="compositionally biased region" description="Basic residues" evidence="1">
    <location>
        <begin position="215"/>
        <end position="237"/>
    </location>
</feature>
<protein>
    <submittedName>
        <fullName evidence="2">Uncharacterized protein</fullName>
    </submittedName>
</protein>
<accession>A0A8S9PK48</accession>